<dbReference type="SMART" id="SM00182">
    <property type="entry name" value="CULLIN"/>
    <property type="match status" value="1"/>
</dbReference>
<reference evidence="5 6" key="1">
    <citation type="journal article" date="2018" name="Nat. Genet.">
        <title>The Rosa genome provides new insights in the design of modern roses.</title>
        <authorList>
            <person name="Bendahmane M."/>
        </authorList>
    </citation>
    <scope>NUCLEOTIDE SEQUENCE [LARGE SCALE GENOMIC DNA]</scope>
    <source>
        <strain evidence="6">cv. Old Blush</strain>
    </source>
</reference>
<dbReference type="PANTHER" id="PTHR11932">
    <property type="entry name" value="CULLIN"/>
    <property type="match status" value="1"/>
</dbReference>
<evidence type="ECO:0000259" key="4">
    <source>
        <dbReference type="PROSITE" id="PS50069"/>
    </source>
</evidence>
<dbReference type="EMBL" id="PDCK01000041">
    <property type="protein sequence ID" value="PRQ43766.1"/>
    <property type="molecule type" value="Genomic_DNA"/>
</dbReference>
<protein>
    <submittedName>
        <fullName evidence="5">Putative cullin</fullName>
    </submittedName>
</protein>
<dbReference type="STRING" id="74649.A0A2P6RBI4"/>
<keyword evidence="6" id="KW-1185">Reference proteome</keyword>
<dbReference type="InterPro" id="IPR016159">
    <property type="entry name" value="Cullin_repeat-like_dom_sf"/>
</dbReference>
<evidence type="ECO:0000256" key="1">
    <source>
        <dbReference type="ARBA" id="ARBA00006019"/>
    </source>
</evidence>
<dbReference type="Proteomes" id="UP000238479">
    <property type="component" value="Chromosome 3"/>
</dbReference>
<dbReference type="OMA" id="ENTEFWI"/>
<comment type="similarity">
    <text evidence="1 2 3">Belongs to the cullin family.</text>
</comment>
<feature type="domain" description="Cullin family profile" evidence="4">
    <location>
        <begin position="210"/>
        <end position="300"/>
    </location>
</feature>
<dbReference type="SUPFAM" id="SSF75632">
    <property type="entry name" value="Cullin homology domain"/>
    <property type="match status" value="1"/>
</dbReference>
<sequence length="355" mass="40038">MPNRNIECHSPLLPSMFRVHVEDRGMQKERERASHYLYSTSEPKLLEKVQHELLVVYDTQILDKEESGCRVLLQNDKVEDLSRIYRLYLNIPIGLEPVASVFREHVTNEGKALVQQAEEAVASSNQQASSGAEQYGLVLIQKLIELHDKYLGYVTGCFMNHSLFHKALKQAFEVVCDKSVAGSSSAKMLAAFCDNILKMAGSKLSEEAVEETLEKFCRKKLARRLLFIRSGSGSTEDREKSLLTKLKQQCGGQFTSKMEGMITDLTVGRESLTRFGEFILEKNRNPGLNLSVQVLTTGYWHGKVTNRLISTFLKRWSSVLKFSRISLIGNTSAESCHGYTHWVVPTSTASLIREP</sequence>
<dbReference type="AlphaFoldDB" id="A0A2P6RBI4"/>
<dbReference type="GO" id="GO:0031625">
    <property type="term" value="F:ubiquitin protein ligase binding"/>
    <property type="evidence" value="ECO:0007669"/>
    <property type="project" value="InterPro"/>
</dbReference>
<dbReference type="Gene3D" id="1.20.1310.10">
    <property type="entry name" value="Cullin Repeats"/>
    <property type="match status" value="2"/>
</dbReference>
<dbReference type="PROSITE" id="PS50069">
    <property type="entry name" value="CULLIN_2"/>
    <property type="match status" value="1"/>
</dbReference>
<evidence type="ECO:0000256" key="2">
    <source>
        <dbReference type="PROSITE-ProRule" id="PRU00330"/>
    </source>
</evidence>
<dbReference type="GO" id="GO:0006511">
    <property type="term" value="P:ubiquitin-dependent protein catabolic process"/>
    <property type="evidence" value="ECO:0007669"/>
    <property type="project" value="InterPro"/>
</dbReference>
<evidence type="ECO:0000313" key="5">
    <source>
        <dbReference type="EMBL" id="PRQ43766.1"/>
    </source>
</evidence>
<proteinExistence type="inferred from homology"/>
<dbReference type="Gramene" id="PRQ43766">
    <property type="protein sequence ID" value="PRQ43766"/>
    <property type="gene ID" value="RchiOBHm_Chr3g0471921"/>
</dbReference>
<dbReference type="InterPro" id="IPR036317">
    <property type="entry name" value="Cullin_homology_sf"/>
</dbReference>
<accession>A0A2P6RBI4</accession>
<evidence type="ECO:0000313" key="6">
    <source>
        <dbReference type="Proteomes" id="UP000238479"/>
    </source>
</evidence>
<dbReference type="SUPFAM" id="SSF74788">
    <property type="entry name" value="Cullin repeat-like"/>
    <property type="match status" value="1"/>
</dbReference>
<evidence type="ECO:0000256" key="3">
    <source>
        <dbReference type="RuleBase" id="RU003829"/>
    </source>
</evidence>
<name>A0A2P6RBI4_ROSCH</name>
<comment type="caution">
    <text evidence="5">The sequence shown here is derived from an EMBL/GenBank/DDBJ whole genome shotgun (WGS) entry which is preliminary data.</text>
</comment>
<gene>
    <name evidence="5" type="ORF">RchiOBHm_Chr3g0471921</name>
</gene>
<dbReference type="InterPro" id="IPR045093">
    <property type="entry name" value="Cullin"/>
</dbReference>
<dbReference type="InterPro" id="IPR016158">
    <property type="entry name" value="Cullin_homology"/>
</dbReference>
<organism evidence="5 6">
    <name type="scientific">Rosa chinensis</name>
    <name type="common">China rose</name>
    <dbReference type="NCBI Taxonomy" id="74649"/>
    <lineage>
        <taxon>Eukaryota</taxon>
        <taxon>Viridiplantae</taxon>
        <taxon>Streptophyta</taxon>
        <taxon>Embryophyta</taxon>
        <taxon>Tracheophyta</taxon>
        <taxon>Spermatophyta</taxon>
        <taxon>Magnoliopsida</taxon>
        <taxon>eudicotyledons</taxon>
        <taxon>Gunneridae</taxon>
        <taxon>Pentapetalae</taxon>
        <taxon>rosids</taxon>
        <taxon>fabids</taxon>
        <taxon>Rosales</taxon>
        <taxon>Rosaceae</taxon>
        <taxon>Rosoideae</taxon>
        <taxon>Rosoideae incertae sedis</taxon>
        <taxon>Rosa</taxon>
    </lineage>
</organism>
<dbReference type="FunFam" id="1.20.1310.10:FF:000020">
    <property type="entry name" value="Cullin-1, putative"/>
    <property type="match status" value="1"/>
</dbReference>
<dbReference type="InterPro" id="IPR001373">
    <property type="entry name" value="Cullin_N"/>
</dbReference>
<dbReference type="Pfam" id="PF00888">
    <property type="entry name" value="Cullin"/>
    <property type="match status" value="1"/>
</dbReference>